<keyword evidence="3" id="KW-0645">Protease</keyword>
<dbReference type="KEGG" id="tnl:113493182"/>
<evidence type="ECO:0000256" key="6">
    <source>
        <dbReference type="ARBA" id="ARBA00023180"/>
    </source>
</evidence>
<name>A0A7E5VEY0_TRINI</name>
<evidence type="ECO:0000256" key="2">
    <source>
        <dbReference type="ARBA" id="ARBA00022645"/>
    </source>
</evidence>
<dbReference type="InParanoid" id="A0A7E5VEY0"/>
<dbReference type="PANTHER" id="PTHR11802:SF472">
    <property type="entry name" value="SERINE CARBOXYPEPTIDASE CPVL-RELATED"/>
    <property type="match status" value="1"/>
</dbReference>
<dbReference type="GO" id="GO:0006508">
    <property type="term" value="P:proteolysis"/>
    <property type="evidence" value="ECO:0007669"/>
    <property type="project" value="UniProtKB-KW"/>
</dbReference>
<dbReference type="GeneID" id="113493182"/>
<dbReference type="GO" id="GO:0004185">
    <property type="term" value="F:serine-type carboxypeptidase activity"/>
    <property type="evidence" value="ECO:0007669"/>
    <property type="project" value="InterPro"/>
</dbReference>
<keyword evidence="4" id="KW-0732">Signal</keyword>
<evidence type="ECO:0000256" key="5">
    <source>
        <dbReference type="ARBA" id="ARBA00022801"/>
    </source>
</evidence>
<proteinExistence type="inferred from homology"/>
<reference evidence="8" key="1">
    <citation type="submission" date="2025-08" db="UniProtKB">
        <authorList>
            <consortium name="RefSeq"/>
        </authorList>
    </citation>
    <scope>IDENTIFICATION</scope>
</reference>
<dbReference type="PROSITE" id="PS00560">
    <property type="entry name" value="CARBOXYPEPT_SER_HIS"/>
    <property type="match status" value="1"/>
</dbReference>
<comment type="similarity">
    <text evidence="1">Belongs to the peptidase S10 family.</text>
</comment>
<dbReference type="InterPro" id="IPR033124">
    <property type="entry name" value="Ser_caboxypep_his_AS"/>
</dbReference>
<evidence type="ECO:0000256" key="4">
    <source>
        <dbReference type="ARBA" id="ARBA00022729"/>
    </source>
</evidence>
<keyword evidence="7" id="KW-1185">Reference proteome</keyword>
<evidence type="ECO:0000256" key="1">
    <source>
        <dbReference type="ARBA" id="ARBA00009431"/>
    </source>
</evidence>
<evidence type="ECO:0000313" key="8">
    <source>
        <dbReference type="RefSeq" id="XP_026726825.1"/>
    </source>
</evidence>
<keyword evidence="6" id="KW-0325">Glycoprotein</keyword>
<protein>
    <submittedName>
        <fullName evidence="8">Venom serine carboxypeptidase-like isoform X1</fullName>
    </submittedName>
</protein>
<gene>
    <name evidence="8" type="primary">LOC113493182</name>
</gene>
<keyword evidence="2" id="KW-0121">Carboxypeptidase</keyword>
<dbReference type="PANTHER" id="PTHR11802">
    <property type="entry name" value="SERINE PROTEASE FAMILY S10 SERINE CARBOXYPEPTIDASE"/>
    <property type="match status" value="1"/>
</dbReference>
<keyword evidence="5" id="KW-0378">Hydrolase</keyword>
<accession>A0A7E5VEY0</accession>
<dbReference type="Pfam" id="PF00450">
    <property type="entry name" value="Peptidase_S10"/>
    <property type="match status" value="1"/>
</dbReference>
<evidence type="ECO:0000256" key="3">
    <source>
        <dbReference type="ARBA" id="ARBA00022670"/>
    </source>
</evidence>
<dbReference type="Proteomes" id="UP000322000">
    <property type="component" value="Chromosome 4"/>
</dbReference>
<dbReference type="PRINTS" id="PR00724">
    <property type="entry name" value="CRBOXYPTASEC"/>
</dbReference>
<dbReference type="InterPro" id="IPR001563">
    <property type="entry name" value="Peptidase_S10"/>
</dbReference>
<sequence length="451" mass="51139">MRDFNIKVATVLRGNYSCVFGHSASEADNSKAERLFLTPYIQNGTAEEARNRSELDSTKFLDITSYSGFITVNKEYNSNLFFWFFPASTNLTTTPWIIWLQGGPGYSSMKGLFDIIGPIKVEEGKVVPRNITWASDYSLLFLDNPVGAGFSFTDDDRGYPTNEDDVGAQMLEFLQQFLKMFPELRSAPLFIAGQSYAGKYVPALGIQIHRHNENKTNEKINLRGITIGNGLVDLRDMMHYSRICAALGLLDEPQLEHLEVLEEQVVSLIDEKKLVDAANKFNESIEFIKKHSGVSIYKFTEESSSAAPEFEDYIKRDDVRELIHVGNATFNLDNQLVYKKMLNDFANTSKKFVEQLLEHYGVMCYSGQLDVILPYSASKHMHRSLQWSRREGFLQAQRKRLRRHLNGSVVGYKKAGGNLVEILVRGAGHSVPSDQPDVAKFIMDAFIQEYK</sequence>
<evidence type="ECO:0000313" key="7">
    <source>
        <dbReference type="Proteomes" id="UP000322000"/>
    </source>
</evidence>
<dbReference type="RefSeq" id="XP_026726825.1">
    <property type="nucleotide sequence ID" value="XM_026871024.1"/>
</dbReference>
<dbReference type="SUPFAM" id="SSF53474">
    <property type="entry name" value="alpha/beta-Hydrolases"/>
    <property type="match status" value="1"/>
</dbReference>
<dbReference type="Gene3D" id="3.40.50.1820">
    <property type="entry name" value="alpha/beta hydrolase"/>
    <property type="match status" value="1"/>
</dbReference>
<dbReference type="OrthoDB" id="443318at2759"/>
<dbReference type="AlphaFoldDB" id="A0A7E5VEY0"/>
<organism evidence="7 8">
    <name type="scientific">Trichoplusia ni</name>
    <name type="common">Cabbage looper</name>
    <dbReference type="NCBI Taxonomy" id="7111"/>
    <lineage>
        <taxon>Eukaryota</taxon>
        <taxon>Metazoa</taxon>
        <taxon>Ecdysozoa</taxon>
        <taxon>Arthropoda</taxon>
        <taxon>Hexapoda</taxon>
        <taxon>Insecta</taxon>
        <taxon>Pterygota</taxon>
        <taxon>Neoptera</taxon>
        <taxon>Endopterygota</taxon>
        <taxon>Lepidoptera</taxon>
        <taxon>Glossata</taxon>
        <taxon>Ditrysia</taxon>
        <taxon>Noctuoidea</taxon>
        <taxon>Noctuidae</taxon>
        <taxon>Plusiinae</taxon>
        <taxon>Trichoplusia</taxon>
    </lineage>
</organism>
<dbReference type="InterPro" id="IPR029058">
    <property type="entry name" value="AB_hydrolase_fold"/>
</dbReference>